<dbReference type="InterPro" id="IPR018211">
    <property type="entry name" value="ADH_Fe_CS"/>
</dbReference>
<evidence type="ECO:0000313" key="7">
    <source>
        <dbReference type="Proteomes" id="UP000295515"/>
    </source>
</evidence>
<dbReference type="GO" id="GO:0004022">
    <property type="term" value="F:alcohol dehydrogenase (NAD+) activity"/>
    <property type="evidence" value="ECO:0007669"/>
    <property type="project" value="UniProtKB-ARBA"/>
</dbReference>
<gene>
    <name evidence="6" type="ORF">EDD60_11728</name>
</gene>
<dbReference type="InterPro" id="IPR039697">
    <property type="entry name" value="Alcohol_dehydrogenase_Fe"/>
</dbReference>
<organism evidence="6 7">
    <name type="scientific">Longibaculum muris</name>
    <dbReference type="NCBI Taxonomy" id="1796628"/>
    <lineage>
        <taxon>Bacteria</taxon>
        <taxon>Bacillati</taxon>
        <taxon>Bacillota</taxon>
        <taxon>Erysipelotrichia</taxon>
        <taxon>Erysipelotrichales</taxon>
        <taxon>Coprobacillaceae</taxon>
        <taxon>Longibaculum</taxon>
    </lineage>
</organism>
<comment type="caution">
    <text evidence="6">The sequence shown here is derived from an EMBL/GenBank/DDBJ whole genome shotgun (WGS) entry which is preliminary data.</text>
</comment>
<dbReference type="PROSITE" id="PS00913">
    <property type="entry name" value="ADH_IRON_1"/>
    <property type="match status" value="1"/>
</dbReference>
<dbReference type="Pfam" id="PF00465">
    <property type="entry name" value="Fe-ADH"/>
    <property type="match status" value="1"/>
</dbReference>
<feature type="domain" description="Fe-containing alcohol dehydrogenase-like C-terminal" evidence="5">
    <location>
        <begin position="186"/>
        <end position="384"/>
    </location>
</feature>
<comment type="similarity">
    <text evidence="1">Belongs to the iron-containing alcohol dehydrogenase family.</text>
</comment>
<dbReference type="RefSeq" id="WP_066449737.1">
    <property type="nucleotide sequence ID" value="NZ_JANKBF010000007.1"/>
</dbReference>
<evidence type="ECO:0000259" key="4">
    <source>
        <dbReference type="Pfam" id="PF00465"/>
    </source>
</evidence>
<sequence length="389" mass="43286">MYFEFINKTKLCAGEHALSHLEYECHQYHMKHPLIITDEVLYQLKYIDIIKKYLFVDYSLYTHVPVDSSIHVIEDIHKFYIEEECDGVIAVGGGSVLDTAKGVVLMLSHECDSIEDILGFEDLKKGLDIPFFAIPSTSGTGSEATCVAVVSHPEKQVKLEIISQHVQSDVAFLDPLLTTNLPLKTTASTSIDALVHAIEAYSCSQKNPLSDTYAMSAISLISQNLLPTIHKPKDQNLRFQLSLASYLAGAAFSNSMVGIVHAIGHALGAVCHIPHGDAMSMLLIPCMKFNLDVNHELYGDILLYLGEKELYAKTPHEQLAQQTIEVIEKLLHQLHDEVQLPISLSSISDLNEHIEDIAQRALNDGALIVNQKYVTHEDIINILEGYYGY</sequence>
<keyword evidence="2" id="KW-0560">Oxidoreductase</keyword>
<dbReference type="GeneID" id="98916007"/>
<evidence type="ECO:0000256" key="3">
    <source>
        <dbReference type="ARBA" id="ARBA00023027"/>
    </source>
</evidence>
<name>A0A4R3YR99_9FIRM</name>
<dbReference type="GO" id="GO:0046872">
    <property type="term" value="F:metal ion binding"/>
    <property type="evidence" value="ECO:0007669"/>
    <property type="project" value="InterPro"/>
</dbReference>
<keyword evidence="7" id="KW-1185">Reference proteome</keyword>
<dbReference type="Gene3D" id="3.40.50.1970">
    <property type="match status" value="1"/>
</dbReference>
<evidence type="ECO:0000313" key="6">
    <source>
        <dbReference type="EMBL" id="TCV95367.1"/>
    </source>
</evidence>
<dbReference type="Gene3D" id="1.20.1090.10">
    <property type="entry name" value="Dehydroquinate synthase-like - alpha domain"/>
    <property type="match status" value="1"/>
</dbReference>
<dbReference type="Pfam" id="PF25137">
    <property type="entry name" value="ADH_Fe_C"/>
    <property type="match status" value="1"/>
</dbReference>
<proteinExistence type="inferred from homology"/>
<dbReference type="InterPro" id="IPR056798">
    <property type="entry name" value="ADH_Fe_C"/>
</dbReference>
<protein>
    <submittedName>
        <fullName evidence="6">Alcohol dehydrogenase</fullName>
    </submittedName>
</protein>
<keyword evidence="3" id="KW-0520">NAD</keyword>
<dbReference type="PANTHER" id="PTHR11496:SF102">
    <property type="entry name" value="ALCOHOL DEHYDROGENASE 4"/>
    <property type="match status" value="1"/>
</dbReference>
<dbReference type="PANTHER" id="PTHR11496">
    <property type="entry name" value="ALCOHOL DEHYDROGENASE"/>
    <property type="match status" value="1"/>
</dbReference>
<feature type="domain" description="Alcohol dehydrogenase iron-type/glycerol dehydrogenase GldA" evidence="4">
    <location>
        <begin position="9"/>
        <end position="175"/>
    </location>
</feature>
<dbReference type="CDD" id="cd14865">
    <property type="entry name" value="Fe-ADH-like"/>
    <property type="match status" value="1"/>
</dbReference>
<accession>A0A4R3YR99</accession>
<evidence type="ECO:0000256" key="2">
    <source>
        <dbReference type="ARBA" id="ARBA00023002"/>
    </source>
</evidence>
<dbReference type="Proteomes" id="UP000295515">
    <property type="component" value="Unassembled WGS sequence"/>
</dbReference>
<dbReference type="AlphaFoldDB" id="A0A4R3YR99"/>
<dbReference type="FunFam" id="3.40.50.1970:FF:000003">
    <property type="entry name" value="Alcohol dehydrogenase, iron-containing"/>
    <property type="match status" value="1"/>
</dbReference>
<reference evidence="6 7" key="1">
    <citation type="submission" date="2019-03" db="EMBL/GenBank/DDBJ databases">
        <title>Genomic Encyclopedia of Type Strains, Phase IV (KMG-IV): sequencing the most valuable type-strain genomes for metagenomic binning, comparative biology and taxonomic classification.</title>
        <authorList>
            <person name="Goeker M."/>
        </authorList>
    </citation>
    <scope>NUCLEOTIDE SEQUENCE [LARGE SCALE GENOMIC DNA]</scope>
    <source>
        <strain evidence="6 7">DSM 29487</strain>
    </source>
</reference>
<dbReference type="SUPFAM" id="SSF56796">
    <property type="entry name" value="Dehydroquinate synthase-like"/>
    <property type="match status" value="1"/>
</dbReference>
<evidence type="ECO:0000256" key="1">
    <source>
        <dbReference type="ARBA" id="ARBA00007358"/>
    </source>
</evidence>
<dbReference type="InterPro" id="IPR001670">
    <property type="entry name" value="ADH_Fe/GldA"/>
</dbReference>
<dbReference type="EMBL" id="SMCQ01000017">
    <property type="protein sequence ID" value="TCV95367.1"/>
    <property type="molecule type" value="Genomic_DNA"/>
</dbReference>
<evidence type="ECO:0000259" key="5">
    <source>
        <dbReference type="Pfam" id="PF25137"/>
    </source>
</evidence>
<dbReference type="PROSITE" id="PS00060">
    <property type="entry name" value="ADH_IRON_2"/>
    <property type="match status" value="1"/>
</dbReference>